<evidence type="ECO:0000259" key="8">
    <source>
        <dbReference type="PROSITE" id="PS50221"/>
    </source>
</evidence>
<feature type="transmembrane region" description="Helical" evidence="7">
    <location>
        <begin position="66"/>
        <end position="90"/>
    </location>
</feature>
<dbReference type="Gene3D" id="1.10.167.10">
    <property type="entry name" value="Regulator of G-protein Signalling 4, domain 2"/>
    <property type="match status" value="1"/>
</dbReference>
<gene>
    <name evidence="9" type="ORF">C9374_009399</name>
</gene>
<feature type="transmembrane region" description="Helical" evidence="7">
    <location>
        <begin position="1005"/>
        <end position="1033"/>
    </location>
</feature>
<name>A0AA88KH59_NAELO</name>
<feature type="compositionally biased region" description="Low complexity" evidence="6">
    <location>
        <begin position="10"/>
        <end position="20"/>
    </location>
</feature>
<keyword evidence="3 7" id="KW-1133">Transmembrane helix</keyword>
<feature type="transmembrane region" description="Helical" evidence="7">
    <location>
        <begin position="962"/>
        <end position="985"/>
    </location>
</feature>
<feature type="transmembrane region" description="Helical" evidence="7">
    <location>
        <begin position="668"/>
        <end position="697"/>
    </location>
</feature>
<dbReference type="InterPro" id="IPR057244">
    <property type="entry name" value="GAIN_B"/>
</dbReference>
<accession>A0AA88KH59</accession>
<evidence type="ECO:0000256" key="4">
    <source>
        <dbReference type="ARBA" id="ARBA00023136"/>
    </source>
</evidence>
<sequence length="1306" mass="148156">MSIELPQQRSSLFKSSSSSSSSHIHTLQATSSYMTKNTLSSQKDCFPMMRKTRAQTSMMKNRERRIILFIIFNVLICVFVATTLLFQLMLKFNPTCTLGRPQSVLTSDVPSWLPHHDDRGHTTTVVQALSLQPPSDTRALWDVLDPNKKSCGVNDILVANGTACIPSLRSSQIRLTISSKAILSSQDNSTGEIVTATIKDPTFIAFYAGNESRLLYRFNMTGVKESLVFQSSLIQNRTVYQLPNQLPLGVYSFSFEVIDSLYFVVNGLVIEEALASVISMEDVAQDPKGKIGNMSISEIHKVTKDLNSIPNSKKEQVIDAIAETFQNFTTTLPANEGLQMVESLRIVTNDSNYVSKDSRYRISEIISRYSNTLFTNDTSIVSSQTMPQLARDLVSVASNIVKLVKNQPIQQAENRFMIKQNAHKAIQNTLSLIALHQNSNSEMVFQQRRLETENFLMILSPHSVQSVISIDSNTSLSLPSNPLVFYDSIKMNLMGNISYGLIKYENDEDLFPTQWKVIVSERTKDQTKTTSSSPPLLVPTLISAASPIVQFRPLLNGYYQSVNGLSQNFNISFHVQEYLWLNQTKLNEFFNNETLVMNTSSTTTTSFMTKRYKCYYWNETLTQWLSNGCETFHTQDSPYVICSCDHTTRFSAFVEFSIHTQEHGLNDWWSGIALTTLIIDSLFLIMISLLVIVLMVWRKSSLVKSRYLTPYLALSALWIESLMSGVISKSLLLKFGTEFFSSSSSSSTVDIQWMSNISSVISTSLYASAVWCYMIMSLRYLMHRYFYEWMMKALEYNKKDALIKYLCILKRQSVLIISSLVFGFCIALYFSIFVILRGVQVLSNIQFTQAASISLFLIMLFMTFFIVAIYVADVYLDFTNKQIRDELVDISEEMILVEKEQQQQQHLVDSSISTSSTTLDKTCDTKTSKNPLVNLLTRQPPTVKKLIQLMTVNDKLMFRAEVIFFFLGMSCFIVSYGIGFSTIDLKFSSNLDSPSNDSKLTLLDAIGLLFEILMTIFFIAAFGGFAWISSVVIQLRNGHSRFQQLLKPQPNNESHQKQHVLTSEEIDTLSEKYEIYKLLKNRFLLKIFRQYCKLEMSLENYIIWMKIENAKKNLGDLWCHPSSPSDTSVTPSSPGTITNTSSSQEIPPSIMTNTTTHGPPNTIMTETTHPVNTDHTTSTTNETILLSSNDLERWNQLISELTQWYHLHIQDHAEMGVNISGGARRKFMGILQLLETSFTLASDSMRIEKKTLLAMKEDLSSALENVTSDIIYNLLDTYARFIVSEEYKLVKEIATEKERLSLSIFK</sequence>
<comment type="caution">
    <text evidence="9">The sequence shown here is derived from an EMBL/GenBank/DDBJ whole genome shotgun (WGS) entry which is preliminary data.</text>
</comment>
<dbReference type="Proteomes" id="UP000816034">
    <property type="component" value="Unassembled WGS sequence"/>
</dbReference>
<feature type="transmembrane region" description="Helical" evidence="7">
    <location>
        <begin position="856"/>
        <end position="876"/>
    </location>
</feature>
<evidence type="ECO:0000313" key="9">
    <source>
        <dbReference type="EMBL" id="KAG2377488.1"/>
    </source>
</evidence>
<dbReference type="GO" id="GO:0016020">
    <property type="term" value="C:membrane"/>
    <property type="evidence" value="ECO:0007669"/>
    <property type="project" value="UniProtKB-SubCell"/>
</dbReference>
<dbReference type="InterPro" id="IPR046338">
    <property type="entry name" value="GAIN_dom_sf"/>
</dbReference>
<protein>
    <recommendedName>
        <fullName evidence="8">GAIN-B domain-containing protein</fullName>
    </recommendedName>
</protein>
<dbReference type="PROSITE" id="PS50221">
    <property type="entry name" value="GAIN_B"/>
    <property type="match status" value="1"/>
</dbReference>
<feature type="compositionally biased region" description="Polar residues" evidence="6">
    <location>
        <begin position="1135"/>
        <end position="1148"/>
    </location>
</feature>
<evidence type="ECO:0000313" key="10">
    <source>
        <dbReference type="Proteomes" id="UP000816034"/>
    </source>
</evidence>
<feature type="transmembrane region" description="Helical" evidence="7">
    <location>
        <begin position="709"/>
        <end position="733"/>
    </location>
</feature>
<evidence type="ECO:0000256" key="5">
    <source>
        <dbReference type="ARBA" id="ARBA00023157"/>
    </source>
</evidence>
<evidence type="ECO:0000256" key="3">
    <source>
        <dbReference type="ARBA" id="ARBA00022989"/>
    </source>
</evidence>
<dbReference type="SUPFAM" id="SSF48097">
    <property type="entry name" value="Regulator of G-protein signaling, RGS"/>
    <property type="match status" value="1"/>
</dbReference>
<dbReference type="SMART" id="SM00303">
    <property type="entry name" value="GPS"/>
    <property type="match status" value="1"/>
</dbReference>
<dbReference type="Gene3D" id="2.60.220.50">
    <property type="match status" value="1"/>
</dbReference>
<feature type="transmembrane region" description="Helical" evidence="7">
    <location>
        <begin position="814"/>
        <end position="836"/>
    </location>
</feature>
<dbReference type="InterPro" id="IPR000203">
    <property type="entry name" value="GPS"/>
</dbReference>
<evidence type="ECO:0000256" key="1">
    <source>
        <dbReference type="ARBA" id="ARBA00004370"/>
    </source>
</evidence>
<organism evidence="9 10">
    <name type="scientific">Naegleria lovaniensis</name>
    <name type="common">Amoeba</name>
    <dbReference type="NCBI Taxonomy" id="51637"/>
    <lineage>
        <taxon>Eukaryota</taxon>
        <taxon>Discoba</taxon>
        <taxon>Heterolobosea</taxon>
        <taxon>Tetramitia</taxon>
        <taxon>Eutetramitia</taxon>
        <taxon>Vahlkampfiidae</taxon>
        <taxon>Naegleria</taxon>
    </lineage>
</organism>
<keyword evidence="4 7" id="KW-0472">Membrane</keyword>
<feature type="compositionally biased region" description="Low complexity" evidence="6">
    <location>
        <begin position="1122"/>
        <end position="1134"/>
    </location>
</feature>
<keyword evidence="2 7" id="KW-0812">Transmembrane</keyword>
<dbReference type="Pfam" id="PF01825">
    <property type="entry name" value="GPS"/>
    <property type="match status" value="1"/>
</dbReference>
<feature type="transmembrane region" description="Helical" evidence="7">
    <location>
        <begin position="753"/>
        <end position="776"/>
    </location>
</feature>
<dbReference type="RefSeq" id="XP_044544750.1">
    <property type="nucleotide sequence ID" value="XM_044699581.1"/>
</dbReference>
<feature type="region of interest" description="Disordered" evidence="6">
    <location>
        <begin position="1122"/>
        <end position="1148"/>
    </location>
</feature>
<dbReference type="EMBL" id="PYSW02000038">
    <property type="protein sequence ID" value="KAG2377488.1"/>
    <property type="molecule type" value="Genomic_DNA"/>
</dbReference>
<evidence type="ECO:0000256" key="7">
    <source>
        <dbReference type="SAM" id="Phobius"/>
    </source>
</evidence>
<keyword evidence="10" id="KW-1185">Reference proteome</keyword>
<dbReference type="GeneID" id="68101853"/>
<reference evidence="9 10" key="1">
    <citation type="journal article" date="2018" name="BMC Genomics">
        <title>The genome of Naegleria lovaniensis, the basis for a comparative approach to unravel pathogenicity factors of the human pathogenic amoeba N. fowleri.</title>
        <authorList>
            <person name="Liechti N."/>
            <person name="Schurch N."/>
            <person name="Bruggmann R."/>
            <person name="Wittwer M."/>
        </authorList>
    </citation>
    <scope>NUCLEOTIDE SEQUENCE [LARGE SCALE GENOMIC DNA]</scope>
    <source>
        <strain evidence="9 10">ATCC 30569</strain>
    </source>
</reference>
<feature type="domain" description="GAIN-B" evidence="8">
    <location>
        <begin position="525"/>
        <end position="661"/>
    </location>
</feature>
<feature type="region of interest" description="Disordered" evidence="6">
    <location>
        <begin position="1"/>
        <end position="20"/>
    </location>
</feature>
<keyword evidence="5" id="KW-1015">Disulfide bond</keyword>
<dbReference type="InterPro" id="IPR044926">
    <property type="entry name" value="RGS_subdomain_2"/>
</dbReference>
<evidence type="ECO:0000256" key="6">
    <source>
        <dbReference type="SAM" id="MobiDB-lite"/>
    </source>
</evidence>
<proteinExistence type="predicted"/>
<comment type="subcellular location">
    <subcellularLocation>
        <location evidence="1">Membrane</location>
    </subcellularLocation>
</comment>
<evidence type="ECO:0000256" key="2">
    <source>
        <dbReference type="ARBA" id="ARBA00022692"/>
    </source>
</evidence>
<dbReference type="InterPro" id="IPR036305">
    <property type="entry name" value="RGS_sf"/>
</dbReference>